<gene>
    <name evidence="1" type="ORF">DW011_09905</name>
    <name evidence="2" type="ORF">KQP68_24195</name>
</gene>
<evidence type="ECO:0000313" key="2">
    <source>
        <dbReference type="EMBL" id="UYU66622.1"/>
    </source>
</evidence>
<dbReference type="EMBL" id="QROV01000009">
    <property type="protein sequence ID" value="RHL60067.1"/>
    <property type="molecule type" value="Genomic_DNA"/>
</dbReference>
<name>A0A173V2B9_BACT4</name>
<organism evidence="1 3">
    <name type="scientific">Bacteroides thetaiotaomicron</name>
    <dbReference type="NCBI Taxonomy" id="818"/>
    <lineage>
        <taxon>Bacteria</taxon>
        <taxon>Pseudomonadati</taxon>
        <taxon>Bacteroidota</taxon>
        <taxon>Bacteroidia</taxon>
        <taxon>Bacteroidales</taxon>
        <taxon>Bacteroidaceae</taxon>
        <taxon>Bacteroides</taxon>
    </lineage>
</organism>
<dbReference type="InterPro" id="IPR032562">
    <property type="entry name" value="DUF4929"/>
</dbReference>
<evidence type="ECO:0000313" key="3">
    <source>
        <dbReference type="Proteomes" id="UP000283616"/>
    </source>
</evidence>
<dbReference type="Pfam" id="PF16283">
    <property type="entry name" value="DUF4929"/>
    <property type="match status" value="1"/>
</dbReference>
<accession>A0A173V2B9</accession>
<sequence length="399" mass="44710">MKKVFIYAMGGIILPFLASCGDDKNETKYEGVNKIYLSAQDPVIEEMEDTPLTVSVDLTSACEQDMSFNFKILNDEDGILKLENNPVVIPAGSKSATFQVVSNQKELLVEDTYFDIGISELPSWNMELSAVLKVRVKPNPQIPQLTEAQKALIEGYKTKYGIDLNEWLGVVSCHTTVHSPADGYSEAFAAAFTKEYDRKTIITLSELATAEIPVLKMVDDPMGLTEYLAWVLRKETVENTEFWYGEYASPSYAMIMNLLNWNRENPGTLTMSLDNLRLKELSDGTADVEFIGIKTNVYGESVPVVPFEFVFTPWELQKQKIKEGNPDAIDLEAQDGTANPDYYLLRTSAIKDEFGDEANFIEPKGNFNFNAGGKMVFQFVMDHSLAGGYTRVQVEYAKK</sequence>
<dbReference type="AlphaFoldDB" id="A0A173V2B9"/>
<evidence type="ECO:0000313" key="4">
    <source>
        <dbReference type="Proteomes" id="UP001156218"/>
    </source>
</evidence>
<dbReference type="EMBL" id="CP083680">
    <property type="protein sequence ID" value="UYU66622.1"/>
    <property type="molecule type" value="Genomic_DNA"/>
</dbReference>
<reference evidence="1 3" key="1">
    <citation type="submission" date="2018-08" db="EMBL/GenBank/DDBJ databases">
        <title>A genome reference for cultivated species of the human gut microbiota.</title>
        <authorList>
            <person name="Zou Y."/>
            <person name="Xue W."/>
            <person name="Luo G."/>
        </authorList>
    </citation>
    <scope>NUCLEOTIDE SEQUENCE [LARGE SCALE GENOMIC DNA]</scope>
    <source>
        <strain evidence="1 3">AF37-12</strain>
    </source>
</reference>
<proteinExistence type="predicted"/>
<reference evidence="2 4" key="2">
    <citation type="submission" date="2021-06" db="EMBL/GenBank/DDBJ databases">
        <title>Interrogation of the integrated mobile genetic elements in gut-associated Bacteroides with a consensus prediction approach.</title>
        <authorList>
            <person name="Campbell D.E."/>
            <person name="Leigh J.R."/>
            <person name="Kim T."/>
            <person name="England W."/>
            <person name="Whitaker R.J."/>
            <person name="Degnan P.H."/>
        </authorList>
    </citation>
    <scope>NUCLEOTIDE SEQUENCE [LARGE SCALE GENOMIC DNA]</scope>
    <source>
        <strain evidence="2 4">WAL8669</strain>
    </source>
</reference>
<dbReference type="RefSeq" id="WP_048698688.1">
    <property type="nucleotide sequence ID" value="NZ_CAXSTA010000021.1"/>
</dbReference>
<dbReference type="Proteomes" id="UP001156218">
    <property type="component" value="Chromosome"/>
</dbReference>
<dbReference type="Proteomes" id="UP000283616">
    <property type="component" value="Unassembled WGS sequence"/>
</dbReference>
<evidence type="ECO:0000313" key="1">
    <source>
        <dbReference type="EMBL" id="RHL60067.1"/>
    </source>
</evidence>
<protein>
    <submittedName>
        <fullName evidence="1">DUF4929 domain-containing protein</fullName>
    </submittedName>
</protein>
<dbReference type="PROSITE" id="PS51257">
    <property type="entry name" value="PROKAR_LIPOPROTEIN"/>
    <property type="match status" value="1"/>
</dbReference>